<keyword evidence="3" id="KW-1185">Reference proteome</keyword>
<gene>
    <name evidence="2" type="ORF">ASN18_1394</name>
</gene>
<sequence length="572" mass="64915">MEKTTKERILWPVMWGISDEERELYKDFPVFARAVLRIQTTEGRLAPLVLNEIQELLEEIVADIRASGRPVRLIILKARREGISTWAAGRLYWKTATNFNRAAVIIAHEREATDFLFGMVKRFQRHVPNGCKPAELHNNSQNLEFNRPSGNGLDSAIRVGTANKTDFGSGQLIHYILLSETAKWPTQKASQLLTSVLQCVPDDEDTEVIFESTAKGPAGEFYERFFRARYFYEVFLNNKGQPQYRMKINESGSRENLYSAVFIPWYVFKKYKLTDKCAGVTDDEFALKKLYGITNSHLLWRRKAIENRCGGSLDVFRQEYPSNAREAFVSKQSSIFDIKKITQMKAAAPPPIARREFAFGTMKWTDAAEGRLMIWEEPGHGLTYVIGADVAEGLQSGDFSCAFVVERLTGRQAAIWHGHMDADLFGALLINLGRYYNTAWLTPERNNHGLTTILKIVEQRYPRIYVEMIAEPPAKSRKRFGWLTNASNKHLIIDNLVSEIRDGTSGIVSVETFDEMLTFVQTEDGKYGADAGAHDDRVMAAAIAKHVRKTLPLPSKTPLRTTPTKPNEDAWT</sequence>
<dbReference type="Gene3D" id="3.40.50.300">
    <property type="entry name" value="P-loop containing nucleotide triphosphate hydrolases"/>
    <property type="match status" value="1"/>
</dbReference>
<organism evidence="2 3">
    <name type="scientific">Candidatus Magnetominusculus xianensis</name>
    <dbReference type="NCBI Taxonomy" id="1748249"/>
    <lineage>
        <taxon>Bacteria</taxon>
        <taxon>Pseudomonadati</taxon>
        <taxon>Nitrospirota</taxon>
        <taxon>Nitrospiria</taxon>
        <taxon>Nitrospirales</taxon>
        <taxon>Nitrospiraceae</taxon>
        <taxon>Candidatus Magnetominusculus</taxon>
    </lineage>
</organism>
<accession>A0ABR5SFX9</accession>
<reference evidence="2 3" key="1">
    <citation type="submission" date="2015-11" db="EMBL/GenBank/DDBJ databases">
        <authorList>
            <person name="Lin W."/>
        </authorList>
    </citation>
    <scope>NUCLEOTIDE SEQUENCE [LARGE SCALE GENOMIC DNA]</scope>
    <source>
        <strain evidence="2 3">HCH-1</strain>
    </source>
</reference>
<protein>
    <submittedName>
        <fullName evidence="2">Large terminase protein</fullName>
    </submittedName>
</protein>
<dbReference type="RefSeq" id="WP_085052020.1">
    <property type="nucleotide sequence ID" value="NZ_LNQR01000054.1"/>
</dbReference>
<dbReference type="Proteomes" id="UP000060487">
    <property type="component" value="Unassembled WGS sequence"/>
</dbReference>
<evidence type="ECO:0000313" key="3">
    <source>
        <dbReference type="Proteomes" id="UP000060487"/>
    </source>
</evidence>
<dbReference type="EMBL" id="LNQR01000054">
    <property type="protein sequence ID" value="KWT86922.1"/>
    <property type="molecule type" value="Genomic_DNA"/>
</dbReference>
<dbReference type="Gene3D" id="3.30.420.240">
    <property type="match status" value="1"/>
</dbReference>
<name>A0ABR5SFX9_9BACT</name>
<feature type="region of interest" description="Disordered" evidence="1">
    <location>
        <begin position="552"/>
        <end position="572"/>
    </location>
</feature>
<evidence type="ECO:0000313" key="2">
    <source>
        <dbReference type="EMBL" id="KWT86922.1"/>
    </source>
</evidence>
<comment type="caution">
    <text evidence="2">The sequence shown here is derived from an EMBL/GenBank/DDBJ whole genome shotgun (WGS) entry which is preliminary data.</text>
</comment>
<evidence type="ECO:0000256" key="1">
    <source>
        <dbReference type="SAM" id="MobiDB-lite"/>
    </source>
</evidence>
<proteinExistence type="predicted"/>
<dbReference type="InterPro" id="IPR027417">
    <property type="entry name" value="P-loop_NTPase"/>
</dbReference>